<accession>A0A1H8JP16</accession>
<dbReference type="SUPFAM" id="SSF55060">
    <property type="entry name" value="GHMP Kinase, C-terminal domain"/>
    <property type="match status" value="1"/>
</dbReference>
<evidence type="ECO:0000256" key="1">
    <source>
        <dbReference type="ARBA" id="ARBA00006566"/>
    </source>
</evidence>
<dbReference type="FunFam" id="3.30.230.10:FF:000017">
    <property type="entry name" value="Galactokinase"/>
    <property type="match status" value="1"/>
</dbReference>
<dbReference type="GO" id="GO:0005524">
    <property type="term" value="F:ATP binding"/>
    <property type="evidence" value="ECO:0007669"/>
    <property type="project" value="UniProtKB-UniRule"/>
</dbReference>
<dbReference type="GO" id="GO:0046872">
    <property type="term" value="F:metal ion binding"/>
    <property type="evidence" value="ECO:0007669"/>
    <property type="project" value="UniProtKB-KW"/>
</dbReference>
<dbReference type="PRINTS" id="PR00473">
    <property type="entry name" value="GALCTOKINASE"/>
</dbReference>
<proteinExistence type="inferred from homology"/>
<feature type="domain" description="Galactokinase N-terminal" evidence="15">
    <location>
        <begin position="57"/>
        <end position="103"/>
    </location>
</feature>
<dbReference type="Gene3D" id="3.30.70.890">
    <property type="entry name" value="GHMP kinase, C-terminal domain"/>
    <property type="match status" value="1"/>
</dbReference>
<evidence type="ECO:0000313" key="16">
    <source>
        <dbReference type="EMBL" id="SEN82097.1"/>
    </source>
</evidence>
<evidence type="ECO:0000313" key="17">
    <source>
        <dbReference type="Proteomes" id="UP000198984"/>
    </source>
</evidence>
<dbReference type="Pfam" id="PF10509">
    <property type="entry name" value="GalKase_gal_bdg"/>
    <property type="match status" value="1"/>
</dbReference>
<dbReference type="PROSITE" id="PS00106">
    <property type="entry name" value="GALACTOKINASE"/>
    <property type="match status" value="1"/>
</dbReference>
<name>A0A1H8JP16_9BACT</name>
<dbReference type="GO" id="GO:0004335">
    <property type="term" value="F:galactokinase activity"/>
    <property type="evidence" value="ECO:0007669"/>
    <property type="project" value="UniProtKB-UniRule"/>
</dbReference>
<keyword evidence="6 16" id="KW-0418">Kinase</keyword>
<feature type="domain" description="GHMP kinase C-terminal" evidence="14">
    <location>
        <begin position="329"/>
        <end position="396"/>
    </location>
</feature>
<dbReference type="EMBL" id="FOBB01000013">
    <property type="protein sequence ID" value="SEN82097.1"/>
    <property type="molecule type" value="Genomic_DNA"/>
</dbReference>
<dbReference type="PANTHER" id="PTHR10457:SF7">
    <property type="entry name" value="GALACTOKINASE-RELATED"/>
    <property type="match status" value="1"/>
</dbReference>
<dbReference type="InterPro" id="IPR014721">
    <property type="entry name" value="Ribsml_uS5_D2-typ_fold_subgr"/>
</dbReference>
<dbReference type="InterPro" id="IPR036554">
    <property type="entry name" value="GHMP_kinase_C_sf"/>
</dbReference>
<dbReference type="InterPro" id="IPR006204">
    <property type="entry name" value="GHMP_kinase_N_dom"/>
</dbReference>
<dbReference type="InterPro" id="IPR020568">
    <property type="entry name" value="Ribosomal_Su5_D2-typ_SF"/>
</dbReference>
<dbReference type="AlphaFoldDB" id="A0A1H8JP16"/>
<keyword evidence="17" id="KW-1185">Reference proteome</keyword>
<dbReference type="PROSITE" id="PS00627">
    <property type="entry name" value="GHMP_KINASES_ATP"/>
    <property type="match status" value="1"/>
</dbReference>
<keyword evidence="8" id="KW-0460">Magnesium</keyword>
<keyword evidence="5" id="KW-0547">Nucleotide-binding</keyword>
<protein>
    <recommendedName>
        <fullName evidence="11">Galactokinase</fullName>
        <ecNumber evidence="11">2.7.1.6</ecNumber>
    </recommendedName>
</protein>
<dbReference type="SUPFAM" id="SSF54211">
    <property type="entry name" value="Ribosomal protein S5 domain 2-like"/>
    <property type="match status" value="1"/>
</dbReference>
<dbReference type="GO" id="GO:0006012">
    <property type="term" value="P:galactose metabolic process"/>
    <property type="evidence" value="ECO:0007669"/>
    <property type="project" value="UniProtKB-UniRule"/>
</dbReference>
<keyword evidence="12" id="KW-0472">Membrane</keyword>
<evidence type="ECO:0000256" key="6">
    <source>
        <dbReference type="ARBA" id="ARBA00022777"/>
    </source>
</evidence>
<feature type="domain" description="GHMP kinase N-terminal" evidence="13">
    <location>
        <begin position="136"/>
        <end position="223"/>
    </location>
</feature>
<evidence type="ECO:0000256" key="8">
    <source>
        <dbReference type="ARBA" id="ARBA00022842"/>
    </source>
</evidence>
<dbReference type="Proteomes" id="UP000198984">
    <property type="component" value="Unassembled WGS sequence"/>
</dbReference>
<evidence type="ECO:0000256" key="5">
    <source>
        <dbReference type="ARBA" id="ARBA00022741"/>
    </source>
</evidence>
<evidence type="ECO:0000259" key="13">
    <source>
        <dbReference type="Pfam" id="PF00288"/>
    </source>
</evidence>
<sequence>MIVLHSQSGAAPTLWRSLFTAFPYYSWVIKNGTLFLGVLYTFNIIYLIKMLQQTRDQFIQLFHNTPVLVSSPGRINLIGEHTDYNDGFVLPAAIDKRIIYAVALNGTNKCNAYAAFNKEQVSFDLDAVKPTPGWINYLLGVVDQLQKRGYKVPGFDCVIAGDVPVGAGLSSSAAVEGGLVAALDHLMGYALSRMDMALIGQKAEHTFPGVQCGIMDQFANLHGKKDQVMLLDCRDLTYTYYPFNFPNQKIVLCNSMVHHSLASSEYNVRRQQCEAGVKILQAAYPQVQSLRDASMEMLEAVKDKLDNIVYKRCAYVIAEIARVQQACDYLQQGNLQEFGKLMYATHDGLSRLYEVSCPELDYLVELAKQRPEVAGARVMGGGFGGCTINLVQEDQVAAYTTYIRDRYQQKFGKVPEIYVTSIEEGVQVQ</sequence>
<dbReference type="InterPro" id="IPR006206">
    <property type="entry name" value="Mevalonate/galactokinase"/>
</dbReference>
<dbReference type="Gene3D" id="3.30.230.10">
    <property type="match status" value="1"/>
</dbReference>
<dbReference type="EC" id="2.7.1.6" evidence="11"/>
<evidence type="ECO:0000259" key="14">
    <source>
        <dbReference type="Pfam" id="PF08544"/>
    </source>
</evidence>
<evidence type="ECO:0000256" key="9">
    <source>
        <dbReference type="ARBA" id="ARBA00023144"/>
    </source>
</evidence>
<keyword evidence="7" id="KW-0067">ATP-binding</keyword>
<organism evidence="16 17">
    <name type="scientific">Chitinophaga rupis</name>
    <dbReference type="NCBI Taxonomy" id="573321"/>
    <lineage>
        <taxon>Bacteria</taxon>
        <taxon>Pseudomonadati</taxon>
        <taxon>Bacteroidota</taxon>
        <taxon>Chitinophagia</taxon>
        <taxon>Chitinophagales</taxon>
        <taxon>Chitinophagaceae</taxon>
        <taxon>Chitinophaga</taxon>
    </lineage>
</organism>
<keyword evidence="2" id="KW-0963">Cytoplasm</keyword>
<reference evidence="16 17" key="1">
    <citation type="submission" date="2016-10" db="EMBL/GenBank/DDBJ databases">
        <authorList>
            <person name="de Groot N.N."/>
        </authorList>
    </citation>
    <scope>NUCLEOTIDE SEQUENCE [LARGE SCALE GENOMIC DNA]</scope>
    <source>
        <strain evidence="16 17">DSM 21039</strain>
    </source>
</reference>
<dbReference type="Pfam" id="PF00288">
    <property type="entry name" value="GHMP_kinases_N"/>
    <property type="match status" value="1"/>
</dbReference>
<keyword evidence="10" id="KW-0119">Carbohydrate metabolism</keyword>
<evidence type="ECO:0000256" key="10">
    <source>
        <dbReference type="ARBA" id="ARBA00023277"/>
    </source>
</evidence>
<keyword evidence="12" id="KW-1133">Transmembrane helix</keyword>
<keyword evidence="9" id="KW-0299">Galactose metabolism</keyword>
<dbReference type="GO" id="GO:0005829">
    <property type="term" value="C:cytosol"/>
    <property type="evidence" value="ECO:0007669"/>
    <property type="project" value="TreeGrafter"/>
</dbReference>
<dbReference type="InterPro" id="IPR006203">
    <property type="entry name" value="GHMP_knse_ATP-bd_CS"/>
</dbReference>
<dbReference type="PRINTS" id="PR00959">
    <property type="entry name" value="MEVGALKINASE"/>
</dbReference>
<dbReference type="InterPro" id="IPR019741">
    <property type="entry name" value="Galactokinase_CS"/>
</dbReference>
<evidence type="ECO:0000256" key="11">
    <source>
        <dbReference type="NCBIfam" id="TIGR00131"/>
    </source>
</evidence>
<dbReference type="NCBIfam" id="TIGR00131">
    <property type="entry name" value="gal_kin"/>
    <property type="match status" value="1"/>
</dbReference>
<evidence type="ECO:0000256" key="12">
    <source>
        <dbReference type="SAM" id="Phobius"/>
    </source>
</evidence>
<evidence type="ECO:0000256" key="3">
    <source>
        <dbReference type="ARBA" id="ARBA00022679"/>
    </source>
</evidence>
<evidence type="ECO:0000259" key="15">
    <source>
        <dbReference type="Pfam" id="PF10509"/>
    </source>
</evidence>
<dbReference type="InterPro" id="IPR013750">
    <property type="entry name" value="GHMP_kinase_C_dom"/>
</dbReference>
<keyword evidence="12" id="KW-0812">Transmembrane</keyword>
<evidence type="ECO:0000256" key="7">
    <source>
        <dbReference type="ARBA" id="ARBA00022840"/>
    </source>
</evidence>
<dbReference type="Pfam" id="PF08544">
    <property type="entry name" value="GHMP_kinases_C"/>
    <property type="match status" value="1"/>
</dbReference>
<keyword evidence="3" id="KW-0808">Transferase</keyword>
<dbReference type="PIRSF" id="PIRSF000530">
    <property type="entry name" value="Galactokinase"/>
    <property type="match status" value="1"/>
</dbReference>
<dbReference type="STRING" id="573321.SAMN04488505_11394"/>
<evidence type="ECO:0000256" key="4">
    <source>
        <dbReference type="ARBA" id="ARBA00022723"/>
    </source>
</evidence>
<keyword evidence="4" id="KW-0479">Metal-binding</keyword>
<dbReference type="InterPro" id="IPR019539">
    <property type="entry name" value="GalKase_N"/>
</dbReference>
<feature type="transmembrane region" description="Helical" evidence="12">
    <location>
        <begin position="24"/>
        <end position="48"/>
    </location>
</feature>
<dbReference type="FunFam" id="3.30.70.890:FF:000001">
    <property type="entry name" value="Galactokinase"/>
    <property type="match status" value="1"/>
</dbReference>
<gene>
    <name evidence="16" type="ORF">SAMN04488505_11394</name>
</gene>
<dbReference type="PANTHER" id="PTHR10457">
    <property type="entry name" value="MEVALONATE KINASE/GALACTOKINASE"/>
    <property type="match status" value="1"/>
</dbReference>
<evidence type="ECO:0000256" key="2">
    <source>
        <dbReference type="ARBA" id="ARBA00022490"/>
    </source>
</evidence>
<dbReference type="InterPro" id="IPR000705">
    <property type="entry name" value="Galactokinase"/>
</dbReference>
<comment type="similarity">
    <text evidence="1">Belongs to the GHMP kinase family. GalK subfamily.</text>
</comment>